<accession>A0A0S2LP94</accession>
<keyword evidence="1" id="KW-0540">Nuclease</keyword>
<keyword evidence="1" id="KW-0150">Chloroplast</keyword>
<dbReference type="GO" id="GO:0004519">
    <property type="term" value="F:endonuclease activity"/>
    <property type="evidence" value="ECO:0007669"/>
    <property type="project" value="UniProtKB-KW"/>
</dbReference>
<keyword evidence="1" id="KW-0255">Endonuclease</keyword>
<protein>
    <submittedName>
        <fullName evidence="1">Putative LAGLIDADG homing endonuclease</fullName>
    </submittedName>
</protein>
<organism evidence="1">
    <name type="scientific">Jenufa minuta</name>
    <name type="common">Green alga</name>
    <dbReference type="NCBI Taxonomy" id="993092"/>
    <lineage>
        <taxon>Eukaryota</taxon>
        <taxon>Viridiplantae</taxon>
        <taxon>Chlorophyta</taxon>
        <taxon>core chlorophytes</taxon>
        <taxon>Chlorophyceae</taxon>
        <taxon>Jenufa</taxon>
    </lineage>
</organism>
<dbReference type="AlphaFoldDB" id="A0A0S2LP94"/>
<keyword evidence="1" id="KW-0934">Plastid</keyword>
<evidence type="ECO:0000313" key="1">
    <source>
        <dbReference type="EMBL" id="ALO63018.1"/>
    </source>
</evidence>
<dbReference type="RefSeq" id="YP_009184896.1">
    <property type="nucleotide sequence ID" value="NC_028582.1"/>
</dbReference>
<proteinExistence type="predicted"/>
<dbReference type="GeneID" id="26378611"/>
<name>A0A0S2LP94_JENMI</name>
<reference evidence="1" key="1">
    <citation type="journal article" date="2015" name="BMC Evol. Biol.">
        <title>Chloroplast phylogenomic analysis of chlorophyte green algae identifies a novel lineage sister to the Sphaeropleales (Chlorophyceae).</title>
        <authorList>
            <person name="Lemieux C."/>
            <person name="Vincent A.T."/>
            <person name="Labarre A."/>
            <person name="Otis C."/>
            <person name="Turmel M."/>
        </authorList>
    </citation>
    <scope>NUCLEOTIDE SEQUENCE</scope>
</reference>
<geneLocation type="chloroplast" evidence="1"/>
<dbReference type="SUPFAM" id="SSF55608">
    <property type="entry name" value="Homing endonucleases"/>
    <property type="match status" value="1"/>
</dbReference>
<sequence>MLNLKEIEIAWIAGLFEGEAYFGLDTRSKKRYKVSSAPVAPFIKISMVDQDVIGKVAKLLNKSYFVPSRKIVTKKTVYTLHIGDRATLSYLFPRIFPHLGRRRQETAQKCMDALKVWEV</sequence>
<dbReference type="EMBL" id="KT625414">
    <property type="protein sequence ID" value="ALO63018.1"/>
    <property type="molecule type" value="Genomic_DNA"/>
</dbReference>
<dbReference type="Gene3D" id="3.10.28.10">
    <property type="entry name" value="Homing endonucleases"/>
    <property type="match status" value="1"/>
</dbReference>
<dbReference type="InterPro" id="IPR027434">
    <property type="entry name" value="Homing_endonucl"/>
</dbReference>
<gene>
    <name evidence="1" type="primary">orf119</name>
</gene>
<keyword evidence="1" id="KW-0378">Hydrolase</keyword>